<evidence type="ECO:0000256" key="11">
    <source>
        <dbReference type="ARBA" id="ARBA00032555"/>
    </source>
</evidence>
<feature type="transmembrane region" description="Helical" evidence="12">
    <location>
        <begin position="373"/>
        <end position="391"/>
    </location>
</feature>
<reference evidence="14 15" key="1">
    <citation type="journal article" date="2020" name="Genome Biol. Evol.">
        <title>A new high-quality draft genome assembly of the Chinese cordyceps Ophiocordyceps sinensis.</title>
        <authorList>
            <person name="Shu R."/>
            <person name="Zhang J."/>
            <person name="Meng Q."/>
            <person name="Zhang H."/>
            <person name="Zhou G."/>
            <person name="Li M."/>
            <person name="Wu P."/>
            <person name="Zhao Y."/>
            <person name="Chen C."/>
            <person name="Qin Q."/>
        </authorList>
    </citation>
    <scope>NUCLEOTIDE SEQUENCE [LARGE SCALE GENOMIC DNA]</scope>
    <source>
        <strain evidence="14 15">IOZ07</strain>
    </source>
</reference>
<keyword evidence="8" id="KW-0406">Ion transport</keyword>
<evidence type="ECO:0000256" key="1">
    <source>
        <dbReference type="ARBA" id="ARBA00003019"/>
    </source>
</evidence>
<dbReference type="Proteomes" id="UP000557566">
    <property type="component" value="Unassembled WGS sequence"/>
</dbReference>
<feature type="transmembrane region" description="Helical" evidence="12">
    <location>
        <begin position="146"/>
        <end position="165"/>
    </location>
</feature>
<keyword evidence="13" id="KW-0732">Signal</keyword>
<dbReference type="EMBL" id="JAAVMX010000006">
    <property type="protein sequence ID" value="KAF4506978.1"/>
    <property type="molecule type" value="Genomic_DNA"/>
</dbReference>
<feature type="transmembrane region" description="Helical" evidence="12">
    <location>
        <begin position="411"/>
        <end position="430"/>
    </location>
</feature>
<evidence type="ECO:0000256" key="10">
    <source>
        <dbReference type="ARBA" id="ARBA00030646"/>
    </source>
</evidence>
<dbReference type="InterPro" id="IPR036259">
    <property type="entry name" value="MFS_trans_sf"/>
</dbReference>
<dbReference type="PANTHER" id="PTHR23516">
    <property type="entry name" value="SAM (S-ADENOSYL METHIONINE) TRANSPORTER"/>
    <property type="match status" value="1"/>
</dbReference>
<dbReference type="CDD" id="cd17487">
    <property type="entry name" value="MFS_MFSD5_like"/>
    <property type="match status" value="1"/>
</dbReference>
<dbReference type="OrthoDB" id="263957at2759"/>
<comment type="subcellular location">
    <subcellularLocation>
        <location evidence="2">Cell membrane</location>
        <topology evidence="2">Multi-pass membrane protein</topology>
    </subcellularLocation>
</comment>
<evidence type="ECO:0000256" key="9">
    <source>
        <dbReference type="ARBA" id="ARBA00023136"/>
    </source>
</evidence>
<keyword evidence="7 12" id="KW-1133">Transmembrane helix</keyword>
<evidence type="ECO:0000313" key="14">
    <source>
        <dbReference type="EMBL" id="KAF4506978.1"/>
    </source>
</evidence>
<comment type="function">
    <text evidence="1">Mediates high-affinity intracellular uptake of the rare oligo-element molybdenum.</text>
</comment>
<dbReference type="GO" id="GO:0005886">
    <property type="term" value="C:plasma membrane"/>
    <property type="evidence" value="ECO:0007669"/>
    <property type="project" value="UniProtKB-SubCell"/>
</dbReference>
<feature type="transmembrane region" description="Helical" evidence="12">
    <location>
        <begin position="177"/>
        <end position="198"/>
    </location>
</feature>
<feature type="signal peptide" evidence="13">
    <location>
        <begin position="1"/>
        <end position="21"/>
    </location>
</feature>
<evidence type="ECO:0000256" key="6">
    <source>
        <dbReference type="ARBA" id="ARBA00022692"/>
    </source>
</evidence>
<dbReference type="Pfam" id="PF05631">
    <property type="entry name" value="MFS_5"/>
    <property type="match status" value="1"/>
</dbReference>
<evidence type="ECO:0000256" key="4">
    <source>
        <dbReference type="ARBA" id="ARBA00022448"/>
    </source>
</evidence>
<feature type="transmembrane region" description="Helical" evidence="12">
    <location>
        <begin position="117"/>
        <end position="134"/>
    </location>
</feature>
<feature type="transmembrane region" description="Helical" evidence="12">
    <location>
        <begin position="88"/>
        <end position="110"/>
    </location>
</feature>
<evidence type="ECO:0000256" key="8">
    <source>
        <dbReference type="ARBA" id="ARBA00023065"/>
    </source>
</evidence>
<dbReference type="SUPFAM" id="SSF103473">
    <property type="entry name" value="MFS general substrate transporter"/>
    <property type="match status" value="1"/>
</dbReference>
<feature type="chain" id="PRO_5034889762" description="Molybdate-anion transporter" evidence="13">
    <location>
        <begin position="22"/>
        <end position="477"/>
    </location>
</feature>
<feature type="transmembrane region" description="Helical" evidence="12">
    <location>
        <begin position="210"/>
        <end position="228"/>
    </location>
</feature>
<keyword evidence="4" id="KW-0813">Transport</keyword>
<feature type="transmembrane region" description="Helical" evidence="12">
    <location>
        <begin position="310"/>
        <end position="328"/>
    </location>
</feature>
<dbReference type="GO" id="GO:0006811">
    <property type="term" value="P:monoatomic ion transport"/>
    <property type="evidence" value="ECO:0007669"/>
    <property type="project" value="UniProtKB-KW"/>
</dbReference>
<feature type="transmembrane region" description="Helical" evidence="12">
    <location>
        <begin position="349"/>
        <end position="367"/>
    </location>
</feature>
<sequence length="477" mass="51154">MDMYHLTLAFLVATSCRLAWANHRDHLRDINLWWKAAPADISNSNGGTEKFIRVFLPVYLLVMASDWLQGAYVYTLYKDEKHLPESTVASLFTCGFLAAAMAALVVGSLADRYGRRLACLAFCVLYTASCLTKISDSVAVLWAGRLLGGVCTTLLFSTFESWMVTECFTQGGKDASLYTMFGVMSTLNSIVAIASGLVGEGLVAATGTKVSPFLAACVCLVLAFLFMAKHWGENYGGSAELARLGLPEKSMLASLVKDKRVLLLGLISCCFEGSMYIFVFLWSAAMQSAHGHSTTATASAGKSDAHSPDGIPFGLIFATFMAAMMLGSQAFTYMSTRSISWTSRPSPDMLLTLAATVASISLVSTVLLKQETLTFWAFCLFEASLGIYFPAVGAQRAMLVGDGERAKTYGILRIPLNMFVVLSLATMVEGDSHRDMLFILCGGLLLLASLAAVCLESCNMNVKAAALVGRIGGEAVG</sequence>
<proteinExistence type="predicted"/>
<feature type="transmembrane region" description="Helical" evidence="12">
    <location>
        <begin position="261"/>
        <end position="285"/>
    </location>
</feature>
<keyword evidence="15" id="KW-1185">Reference proteome</keyword>
<protein>
    <recommendedName>
        <fullName evidence="3">Molybdate-anion transporter</fullName>
    </recommendedName>
    <alternativeName>
        <fullName evidence="10">Major facilitator superfamily domain-containing protein 5</fullName>
    </alternativeName>
    <alternativeName>
        <fullName evidence="11">Molybdate transporter 2 homolog</fullName>
    </alternativeName>
</protein>
<evidence type="ECO:0000256" key="5">
    <source>
        <dbReference type="ARBA" id="ARBA00022475"/>
    </source>
</evidence>
<evidence type="ECO:0000313" key="15">
    <source>
        <dbReference type="Proteomes" id="UP000557566"/>
    </source>
</evidence>
<gene>
    <name evidence="14" type="ORF">G6O67_005658</name>
</gene>
<keyword evidence="6 12" id="KW-0812">Transmembrane</keyword>
<organism evidence="14 15">
    <name type="scientific">Ophiocordyceps sinensis</name>
    <dbReference type="NCBI Taxonomy" id="72228"/>
    <lineage>
        <taxon>Eukaryota</taxon>
        <taxon>Fungi</taxon>
        <taxon>Dikarya</taxon>
        <taxon>Ascomycota</taxon>
        <taxon>Pezizomycotina</taxon>
        <taxon>Sordariomycetes</taxon>
        <taxon>Hypocreomycetidae</taxon>
        <taxon>Hypocreales</taxon>
        <taxon>Ophiocordycipitaceae</taxon>
        <taxon>Ophiocordyceps</taxon>
    </lineage>
</organism>
<evidence type="ECO:0000256" key="13">
    <source>
        <dbReference type="SAM" id="SignalP"/>
    </source>
</evidence>
<keyword evidence="5" id="KW-1003">Cell membrane</keyword>
<dbReference type="Gene3D" id="1.20.1250.20">
    <property type="entry name" value="MFS general substrate transporter like domains"/>
    <property type="match status" value="1"/>
</dbReference>
<evidence type="ECO:0000256" key="12">
    <source>
        <dbReference type="SAM" id="Phobius"/>
    </source>
</evidence>
<evidence type="ECO:0000256" key="3">
    <source>
        <dbReference type="ARBA" id="ARBA00021242"/>
    </source>
</evidence>
<accession>A0A8H4PMX3</accession>
<evidence type="ECO:0000256" key="2">
    <source>
        <dbReference type="ARBA" id="ARBA00004651"/>
    </source>
</evidence>
<name>A0A8H4PMX3_9HYPO</name>
<dbReference type="AlphaFoldDB" id="A0A8H4PMX3"/>
<comment type="caution">
    <text evidence="14">The sequence shown here is derived from an EMBL/GenBank/DDBJ whole genome shotgun (WGS) entry which is preliminary data.</text>
</comment>
<feature type="transmembrane region" description="Helical" evidence="12">
    <location>
        <begin position="436"/>
        <end position="455"/>
    </location>
</feature>
<dbReference type="InterPro" id="IPR008509">
    <property type="entry name" value="MOT2/MFSD5"/>
</dbReference>
<dbReference type="PANTHER" id="PTHR23516:SF1">
    <property type="entry name" value="MOLYBDATE-ANION TRANSPORTER"/>
    <property type="match status" value="1"/>
</dbReference>
<dbReference type="GO" id="GO:0015098">
    <property type="term" value="F:molybdate ion transmembrane transporter activity"/>
    <property type="evidence" value="ECO:0007669"/>
    <property type="project" value="InterPro"/>
</dbReference>
<keyword evidence="9 12" id="KW-0472">Membrane</keyword>
<evidence type="ECO:0000256" key="7">
    <source>
        <dbReference type="ARBA" id="ARBA00022989"/>
    </source>
</evidence>